<evidence type="ECO:0000256" key="3">
    <source>
        <dbReference type="ARBA" id="ARBA00022801"/>
    </source>
</evidence>
<comment type="similarity">
    <text evidence="1">Belongs to the H-rev107 family.</text>
</comment>
<dbReference type="GO" id="GO:0070292">
    <property type="term" value="P:N-acylphosphatidylethanolamine metabolic process"/>
    <property type="evidence" value="ECO:0007669"/>
    <property type="project" value="TreeGrafter"/>
</dbReference>
<name>A0A8S3RAT5_MYTED</name>
<dbReference type="InterPro" id="IPR051496">
    <property type="entry name" value="H-rev107_PLA/AT"/>
</dbReference>
<dbReference type="AlphaFoldDB" id="A0A8S3RAT5"/>
<keyword evidence="5" id="KW-0472">Membrane</keyword>
<evidence type="ECO:0000256" key="1">
    <source>
        <dbReference type="ARBA" id="ARBA00007824"/>
    </source>
</evidence>
<protein>
    <recommendedName>
        <fullName evidence="6">LRAT domain-containing protein</fullName>
    </recommendedName>
</protein>
<dbReference type="EMBL" id="CAJPWZ010000931">
    <property type="protein sequence ID" value="CAG2203779.1"/>
    <property type="molecule type" value="Genomic_DNA"/>
</dbReference>
<organism evidence="7 8">
    <name type="scientific">Mytilus edulis</name>
    <name type="common">Blue mussel</name>
    <dbReference type="NCBI Taxonomy" id="6550"/>
    <lineage>
        <taxon>Eukaryota</taxon>
        <taxon>Metazoa</taxon>
        <taxon>Spiralia</taxon>
        <taxon>Lophotrochozoa</taxon>
        <taxon>Mollusca</taxon>
        <taxon>Bivalvia</taxon>
        <taxon>Autobranchia</taxon>
        <taxon>Pteriomorphia</taxon>
        <taxon>Mytilida</taxon>
        <taxon>Mytiloidea</taxon>
        <taxon>Mytilidae</taxon>
        <taxon>Mytilinae</taxon>
        <taxon>Mytilus</taxon>
    </lineage>
</organism>
<dbReference type="OrthoDB" id="6062971at2759"/>
<dbReference type="PANTHER" id="PTHR13943">
    <property type="entry name" value="HRAS-LIKE SUPPRESSOR - RELATED"/>
    <property type="match status" value="1"/>
</dbReference>
<feature type="transmembrane region" description="Helical" evidence="5">
    <location>
        <begin position="337"/>
        <end position="356"/>
    </location>
</feature>
<dbReference type="Proteomes" id="UP000683360">
    <property type="component" value="Unassembled WGS sequence"/>
</dbReference>
<evidence type="ECO:0000256" key="2">
    <source>
        <dbReference type="ARBA" id="ARBA00022679"/>
    </source>
</evidence>
<accession>A0A8S3RAT5</accession>
<evidence type="ECO:0000313" key="7">
    <source>
        <dbReference type="EMBL" id="CAG2203779.1"/>
    </source>
</evidence>
<evidence type="ECO:0000313" key="8">
    <source>
        <dbReference type="Proteomes" id="UP000683360"/>
    </source>
</evidence>
<feature type="domain" description="LRAT" evidence="6">
    <location>
        <begin position="532"/>
        <end position="637"/>
    </location>
</feature>
<evidence type="ECO:0000256" key="4">
    <source>
        <dbReference type="ARBA" id="ARBA00023098"/>
    </source>
</evidence>
<dbReference type="GO" id="GO:0008970">
    <property type="term" value="F:phospholipase A1 activity"/>
    <property type="evidence" value="ECO:0007669"/>
    <property type="project" value="TreeGrafter"/>
</dbReference>
<dbReference type="Gene3D" id="3.90.1720.10">
    <property type="entry name" value="endopeptidase domain like (from Nostoc punctiforme)"/>
    <property type="match status" value="3"/>
</dbReference>
<keyword evidence="8" id="KW-1185">Reference proteome</keyword>
<evidence type="ECO:0000256" key="5">
    <source>
        <dbReference type="SAM" id="Phobius"/>
    </source>
</evidence>
<keyword evidence="3" id="KW-0378">Hydrolase</keyword>
<dbReference type="GO" id="GO:0016410">
    <property type="term" value="F:N-acyltransferase activity"/>
    <property type="evidence" value="ECO:0007669"/>
    <property type="project" value="TreeGrafter"/>
</dbReference>
<keyword evidence="5" id="KW-1133">Transmembrane helix</keyword>
<dbReference type="InterPro" id="IPR007053">
    <property type="entry name" value="LRAT_dom"/>
</dbReference>
<evidence type="ECO:0000259" key="6">
    <source>
        <dbReference type="Pfam" id="PF04970"/>
    </source>
</evidence>
<dbReference type="GO" id="GO:0005737">
    <property type="term" value="C:cytoplasm"/>
    <property type="evidence" value="ECO:0007669"/>
    <property type="project" value="TreeGrafter"/>
</dbReference>
<proteinExistence type="inferred from homology"/>
<keyword evidence="2" id="KW-0808">Transferase</keyword>
<keyword evidence="4" id="KW-0443">Lipid metabolism</keyword>
<reference evidence="7" key="1">
    <citation type="submission" date="2021-03" db="EMBL/GenBank/DDBJ databases">
        <authorList>
            <person name="Bekaert M."/>
        </authorList>
    </citation>
    <scope>NUCLEOTIDE SEQUENCE</scope>
</reference>
<sequence length="639" mass="73174">MNCRRRNKGDTLMALLRQILPAGSAIPLDEDESSSFTNLLSHFKDSENELQSILKSEQANLFVDEQIRNDFIFSQSDLNSLTNEVLDSEEFLLEFEQIDISDITNLGQIDDEYIETLGPTCEECVTYEKVHRITQISPGDHIRFHKRIGGVNVYNHHAIVTDVDAEQNQRVGKMTLIHFQKDTQKFTVLRETKEYDMETEEIEIVRYQSRPFTTEQILERANKMADKFEHDGHAESYYLLGNNCEEKSNEIATGSKFSNQVSSFGNNVKYTISWLLKLFLKGAIKFCQGIQPVIRGFAHITVIASLLSMVDRLATLKDKLKKGLMCLKCYEKEHKKMTVSLLFCLISIGISVMVHVSCFYFAVNAAIAVALPSVSSFVMDAIVPLIQPASKIPKPVVKRCNMIRNGDVITFPYIGLNHEGVVTSVSPYKTNDLHEVKLTLVHFNYPGLFGTRTVVKEEVFFDLKKDYVYVYDFSQEKPFRSQEVVKRALDRVGDQRFSTFSNRSSHMSRHCKTGKTELKTLPYKRATEMANISPGDVIDFTYCSMSHEGVVVKVEYPETIKCSVVHYNYAGVIRTRTIVEEDFIFKLADQDIFVHDYTGCNIHEPEEVVRRAKSRLGEQKFNTFTNRSSHFAKWCKIHE</sequence>
<dbReference type="PANTHER" id="PTHR13943:SF77">
    <property type="entry name" value="LRAT DOMAIN-CONTAINING PROTEIN"/>
    <property type="match status" value="1"/>
</dbReference>
<gene>
    <name evidence="7" type="ORF">MEDL_18299</name>
</gene>
<keyword evidence="5" id="KW-0812">Transmembrane</keyword>
<comment type="caution">
    <text evidence="7">The sequence shown here is derived from an EMBL/GenBank/DDBJ whole genome shotgun (WGS) entry which is preliminary data.</text>
</comment>
<dbReference type="GO" id="GO:0004623">
    <property type="term" value="F:phospholipase A2 activity"/>
    <property type="evidence" value="ECO:0007669"/>
    <property type="project" value="TreeGrafter"/>
</dbReference>
<dbReference type="Pfam" id="PF04970">
    <property type="entry name" value="LRAT"/>
    <property type="match status" value="1"/>
</dbReference>